<evidence type="ECO:0000313" key="1">
    <source>
        <dbReference type="EMBL" id="QJA64361.1"/>
    </source>
</evidence>
<gene>
    <name evidence="1" type="ORF">MM415B00505_0025</name>
</gene>
<name>A0A6M3J5C8_9ZZZZ</name>
<organism evidence="1">
    <name type="scientific">viral metagenome</name>
    <dbReference type="NCBI Taxonomy" id="1070528"/>
    <lineage>
        <taxon>unclassified sequences</taxon>
        <taxon>metagenomes</taxon>
        <taxon>organismal metagenomes</taxon>
    </lineage>
</organism>
<dbReference type="InterPro" id="IPR032066">
    <property type="entry name" value="GP3_package"/>
</dbReference>
<dbReference type="EMBL" id="MT141518">
    <property type="protein sequence ID" value="QJA64361.1"/>
    <property type="molecule type" value="Genomic_DNA"/>
</dbReference>
<accession>A0A6M3J5C8</accession>
<reference evidence="1" key="1">
    <citation type="submission" date="2020-03" db="EMBL/GenBank/DDBJ databases">
        <title>The deep terrestrial virosphere.</title>
        <authorList>
            <person name="Holmfeldt K."/>
            <person name="Nilsson E."/>
            <person name="Simone D."/>
            <person name="Lopez-Fernandez M."/>
            <person name="Wu X."/>
            <person name="de Brujin I."/>
            <person name="Lundin D."/>
            <person name="Andersson A."/>
            <person name="Bertilsson S."/>
            <person name="Dopson M."/>
        </authorList>
    </citation>
    <scope>NUCLEOTIDE SEQUENCE</scope>
    <source>
        <strain evidence="1">MM415B00505</strain>
    </source>
</reference>
<protein>
    <submittedName>
        <fullName evidence="1">Putative terminase small subunit</fullName>
    </submittedName>
</protein>
<sequence>MAHPGGRPTKYRKEYCQDILDFFNVPAYIEIVQKTTDPDGNTTEKPTGKYKPNDLPQFIDFADKIGVSRETLHEWRREHQEFSDAYKKAKGYQQRNWMKCSLLGLYSPAFTIFFGKNIFKWKDKHELEHETGDGLTQLLSRIADSGPPKPPGDDSR</sequence>
<dbReference type="AlphaFoldDB" id="A0A6M3J5C8"/>
<dbReference type="Pfam" id="PF16677">
    <property type="entry name" value="GP3_package"/>
    <property type="match status" value="1"/>
</dbReference>
<proteinExistence type="predicted"/>
<dbReference type="Gene3D" id="1.10.132.80">
    <property type="match status" value="1"/>
</dbReference>